<dbReference type="Gene3D" id="3.40.50.1000">
    <property type="entry name" value="HAD superfamily/HAD-like"/>
    <property type="match status" value="1"/>
</dbReference>
<dbReference type="NCBIfam" id="TIGR01484">
    <property type="entry name" value="HAD-SF-IIB"/>
    <property type="match status" value="1"/>
</dbReference>
<sequence>MNPQRTRLRGSRLSSRPFYTTVFLLSLLVAYSFLIRTGRGANHNGVDNGLLRKRSEEPECSEVHQAEDKCAFVKQYCADDDAGLIPYLTLYFCGFHGAKPVALVILVGWLGLLFTTIGIAASDFFSVNLSTIATILGLSESLAGVTFLAFGNGSPDVFSTFAAMGSNSASMAVGELVGAACFITGVVAGSMALVREFRVDKKTYARDICFFIVAICFTMYFLADGHLRFWECWVMIVYYIIYVITVARSHVYSSLGTSIDELAGEPYRDDPDDVDQSSSSTPDISALETGPRIDIGVHPPDSVDDEEAEEQAEEDFERMLAAEVTSNMRVLRTRKRRSNTINPIRPSLVGALEFRSALAHLQRESNHRLSTIHGHGRSYSEAQFRRARSYTGEPSLLSPNTISGHSALQGARSRALSSGNAPNSLGVQPPLFVHTEGFEDSPDQQTHPGQATLSPVPVYTVGGSLAPPPVPPPGGSLSPGGNSVASDGTSTFPNFPGTLSRRSSHSITPPGSPFPLYTDSPDALSPGTRTPHLHERSDAMLPSPGLRDLPFGDLPSPTDHPRPVSWWPYWMLPPPHVLFTTLFPTLQGWRDKTIWDKFVSTISVPSIFLLVITLPVVESESTEDSLVAETLMDIASVRATEPPSGVPPVVVEAAPEEDDREWERYASSRRSRGRSSSYLPSRDISPLRITFQNEDTLVAGPSTEGTRPSTSLSGKPASEFPSMSNANDECLSWNRWLVCVQIFTGPLFSVLILWLNFREDMDSPGKVAVRMVLFTLLGSSVLLALLLSFTSEETRPKYHYVLCFMGFIISIAWISTIAGEVVGVLKTFGIVLNISEALLGLTIFAAGNSVGDLIADITVARLGYPVMALAACFGGPMLNILLGIGIGGVMMMIRSASLDHKNHPDQPYHYGPYNVQVGATLFISAITLLVTLVGMLIVVPMNKWVLSRKIGWTLIALWAVTTALNVIIELEHEPSNLDPDLGPDLSAPSIPDLVLEILIFLSLKESSSTQSTTMAAQPSYSPLNERPLKDTICLFDVDGTLTPARLEEQLGKPAGTPVTTLFDFCFAENGLTAYKLGQALPSNSFIKWIGEDQYKELANFALHYIADLDIPVKRGTFIEFRNGMINISPIGRNASTQERQDFEKYDKEAKVRETFVAKLKERFGHLGLNFSIGGQISFDVFPVGWDKTYCLRHLEEDAQRPGGITYKNIHFFGDKTFEGGNDYEIFSDERTIGHSVNNPDDTARIVKETFGI</sequence>
<dbReference type="Gene3D" id="1.20.1420.30">
    <property type="entry name" value="NCX, central ion-binding region"/>
    <property type="match status" value="2"/>
</dbReference>
<feature type="transmembrane region" description="Helical" evidence="19">
    <location>
        <begin position="171"/>
        <end position="192"/>
    </location>
</feature>
<reference evidence="21" key="1">
    <citation type="submission" date="2015-01" db="EMBL/GenBank/DDBJ databases">
        <authorList>
            <person name="Durling Mikael"/>
        </authorList>
    </citation>
    <scope>NUCLEOTIDE SEQUENCE</scope>
</reference>
<proteinExistence type="inferred from homology"/>
<comment type="subunit">
    <text evidence="6">Homodimer.</text>
</comment>
<comment type="similarity">
    <text evidence="5">Belongs to the eukaryotic PMM family.</text>
</comment>
<feature type="compositionally biased region" description="Polar residues" evidence="18">
    <location>
        <begin position="443"/>
        <end position="453"/>
    </location>
</feature>
<keyword evidence="13 19" id="KW-1133">Transmembrane helix</keyword>
<evidence type="ECO:0000256" key="2">
    <source>
        <dbReference type="ARBA" id="ARBA00004496"/>
    </source>
</evidence>
<evidence type="ECO:0000256" key="6">
    <source>
        <dbReference type="ARBA" id="ARBA00011738"/>
    </source>
</evidence>
<feature type="transmembrane region" description="Helical" evidence="19">
    <location>
        <begin position="950"/>
        <end position="968"/>
    </location>
</feature>
<feature type="compositionally biased region" description="Polar residues" evidence="18">
    <location>
        <begin position="415"/>
        <end position="426"/>
    </location>
</feature>
<feature type="domain" description="Sodium/calcium exchanger membrane region" evidence="20">
    <location>
        <begin position="804"/>
        <end position="964"/>
    </location>
</feature>
<dbReference type="SUPFAM" id="SSF56784">
    <property type="entry name" value="HAD-like"/>
    <property type="match status" value="1"/>
</dbReference>
<dbReference type="GO" id="GO:0004615">
    <property type="term" value="F:phosphomannomutase activity"/>
    <property type="evidence" value="ECO:0007669"/>
    <property type="project" value="UniProtKB-EC"/>
</dbReference>
<feature type="transmembrane region" description="Helical" evidence="19">
    <location>
        <begin position="101"/>
        <end position="120"/>
    </location>
</feature>
<dbReference type="GO" id="GO:0005737">
    <property type="term" value="C:cytoplasm"/>
    <property type="evidence" value="ECO:0007669"/>
    <property type="project" value="UniProtKB-SubCell"/>
</dbReference>
<feature type="transmembrane region" description="Helical" evidence="19">
    <location>
        <begin position="228"/>
        <end position="247"/>
    </location>
</feature>
<feature type="binding site" evidence="17">
    <location>
        <position position="1228"/>
    </location>
    <ligand>
        <name>Mg(2+)</name>
        <dbReference type="ChEBI" id="CHEBI:18420"/>
        <label>1</label>
    </ligand>
</feature>
<comment type="subcellular location">
    <subcellularLocation>
        <location evidence="2">Cytoplasm</location>
    </subcellularLocation>
    <subcellularLocation>
        <location evidence="1">Membrane</location>
        <topology evidence="1">Multi-pass membrane protein</topology>
    </subcellularLocation>
</comment>
<dbReference type="InterPro" id="IPR023214">
    <property type="entry name" value="HAD_sf"/>
</dbReference>
<feature type="region of interest" description="Disordered" evidence="18">
    <location>
        <begin position="639"/>
        <end position="681"/>
    </location>
</feature>
<feature type="transmembrane region" description="Helical" evidence="19">
    <location>
        <begin position="767"/>
        <end position="787"/>
    </location>
</feature>
<dbReference type="UniPathway" id="UPA00126">
    <property type="reaction ID" value="UER00424"/>
</dbReference>
<keyword evidence="8" id="KW-0813">Transport</keyword>
<evidence type="ECO:0000256" key="11">
    <source>
        <dbReference type="ARBA" id="ARBA00022723"/>
    </source>
</evidence>
<keyword evidence="11 17" id="KW-0479">Metal-binding</keyword>
<keyword evidence="14 19" id="KW-0472">Membrane</keyword>
<dbReference type="Pfam" id="PF01699">
    <property type="entry name" value="Na_Ca_ex"/>
    <property type="match status" value="2"/>
</dbReference>
<evidence type="ECO:0000256" key="1">
    <source>
        <dbReference type="ARBA" id="ARBA00004141"/>
    </source>
</evidence>
<dbReference type="CDD" id="cd02585">
    <property type="entry name" value="HAD_PMM"/>
    <property type="match status" value="1"/>
</dbReference>
<name>A0A0B7JJM5_BIOOC</name>
<dbReference type="EC" id="5.4.2.8" evidence="7"/>
<evidence type="ECO:0000256" key="10">
    <source>
        <dbReference type="ARBA" id="ARBA00022692"/>
    </source>
</evidence>
<keyword evidence="9" id="KW-0963">Cytoplasm</keyword>
<keyword evidence="15" id="KW-0413">Isomerase</keyword>
<feature type="transmembrane region" description="Helical" evidence="19">
    <location>
        <begin position="799"/>
        <end position="818"/>
    </location>
</feature>
<evidence type="ECO:0000313" key="21">
    <source>
        <dbReference type="EMBL" id="CEO45048.1"/>
    </source>
</evidence>
<evidence type="ECO:0000259" key="20">
    <source>
        <dbReference type="Pfam" id="PF01699"/>
    </source>
</evidence>
<dbReference type="GO" id="GO:0046872">
    <property type="term" value="F:metal ion binding"/>
    <property type="evidence" value="ECO:0007669"/>
    <property type="project" value="UniProtKB-KW"/>
</dbReference>
<evidence type="ECO:0000256" key="5">
    <source>
        <dbReference type="ARBA" id="ARBA00009736"/>
    </source>
</evidence>
<dbReference type="Pfam" id="PF03332">
    <property type="entry name" value="PMM"/>
    <property type="match status" value="1"/>
</dbReference>
<dbReference type="InterPro" id="IPR036412">
    <property type="entry name" value="HAD-like_sf"/>
</dbReference>
<evidence type="ECO:0000256" key="8">
    <source>
        <dbReference type="ARBA" id="ARBA00022448"/>
    </source>
</evidence>
<feature type="domain" description="Sodium/calcium exchanger membrane region" evidence="20">
    <location>
        <begin position="109"/>
        <end position="246"/>
    </location>
</feature>
<feature type="transmembrane region" description="Helical" evidence="19">
    <location>
        <begin position="18"/>
        <end position="35"/>
    </location>
</feature>
<evidence type="ECO:0000256" key="13">
    <source>
        <dbReference type="ARBA" id="ARBA00022989"/>
    </source>
</evidence>
<feature type="transmembrane region" description="Helical" evidence="19">
    <location>
        <begin position="913"/>
        <end position="938"/>
    </location>
</feature>
<dbReference type="FunFam" id="3.30.1240.20:FF:000001">
    <property type="entry name" value="Phosphomannomutase"/>
    <property type="match status" value="1"/>
</dbReference>
<gene>
    <name evidence="21" type="ORF">BN869_000001103_1</name>
</gene>
<accession>A0A0B7JJM5</accession>
<evidence type="ECO:0000256" key="9">
    <source>
        <dbReference type="ARBA" id="ARBA00022490"/>
    </source>
</evidence>
<dbReference type="EMBL" id="CDPU01000002">
    <property type="protein sequence ID" value="CEO45048.1"/>
    <property type="molecule type" value="Genomic_DNA"/>
</dbReference>
<evidence type="ECO:0000256" key="7">
    <source>
        <dbReference type="ARBA" id="ARBA00012730"/>
    </source>
</evidence>
<dbReference type="GO" id="GO:0016020">
    <property type="term" value="C:membrane"/>
    <property type="evidence" value="ECO:0007669"/>
    <property type="project" value="UniProtKB-SubCell"/>
</dbReference>
<evidence type="ECO:0000256" key="19">
    <source>
        <dbReference type="SAM" id="Phobius"/>
    </source>
</evidence>
<dbReference type="GO" id="GO:0006874">
    <property type="term" value="P:intracellular calcium ion homeostasis"/>
    <property type="evidence" value="ECO:0007669"/>
    <property type="project" value="TreeGrafter"/>
</dbReference>
<feature type="binding site" evidence="17">
    <location>
        <position position="1231"/>
    </location>
    <ligand>
        <name>Mg(2+)</name>
        <dbReference type="ChEBI" id="CHEBI:18420"/>
        <label>1</label>
    </ligand>
</feature>
<keyword evidence="12 17" id="KW-0460">Magnesium</keyword>
<feature type="binding site" evidence="17">
    <location>
        <position position="1226"/>
    </location>
    <ligand>
        <name>Mg(2+)</name>
        <dbReference type="ChEBI" id="CHEBI:18420"/>
        <label>1</label>
    </ligand>
</feature>
<feature type="binding site" evidence="16">
    <location>
        <position position="1139"/>
    </location>
    <ligand>
        <name>alpha-D-mannose 1-phosphate</name>
        <dbReference type="ChEBI" id="CHEBI:58409"/>
    </ligand>
</feature>
<evidence type="ECO:0000256" key="16">
    <source>
        <dbReference type="PIRSR" id="PIRSR605002-2"/>
    </source>
</evidence>
<feature type="compositionally biased region" description="Polar residues" evidence="18">
    <location>
        <begin position="397"/>
        <end position="406"/>
    </location>
</feature>
<feature type="transmembrane region" description="Helical" evidence="19">
    <location>
        <begin position="736"/>
        <end position="755"/>
    </location>
</feature>
<dbReference type="GO" id="GO:0008324">
    <property type="term" value="F:monoatomic cation transmembrane transporter activity"/>
    <property type="evidence" value="ECO:0007669"/>
    <property type="project" value="TreeGrafter"/>
</dbReference>
<dbReference type="PANTHER" id="PTHR12266">
    <property type="entry name" value="NA+/CA2+ K+ INDEPENDENT EXCHANGER"/>
    <property type="match status" value="1"/>
</dbReference>
<feature type="binding site" evidence="16">
    <location>
        <position position="1132"/>
    </location>
    <ligand>
        <name>alpha-D-mannose 1-phosphate</name>
        <dbReference type="ChEBI" id="CHEBI:58409"/>
    </ligand>
</feature>
<evidence type="ECO:0000256" key="18">
    <source>
        <dbReference type="SAM" id="MobiDB-lite"/>
    </source>
</evidence>
<evidence type="ECO:0000256" key="4">
    <source>
        <dbReference type="ARBA" id="ARBA00008170"/>
    </source>
</evidence>
<evidence type="ECO:0000256" key="17">
    <source>
        <dbReference type="PIRSR" id="PIRSR605002-3"/>
    </source>
</evidence>
<evidence type="ECO:0000256" key="12">
    <source>
        <dbReference type="ARBA" id="ARBA00022842"/>
    </source>
</evidence>
<feature type="binding site" evidence="16">
    <location>
        <position position="1177"/>
    </location>
    <ligand>
        <name>alpha-D-mannose 1-phosphate</name>
        <dbReference type="ChEBI" id="CHEBI:58409"/>
    </ligand>
</feature>
<evidence type="ECO:0000256" key="3">
    <source>
        <dbReference type="ARBA" id="ARBA00004699"/>
    </source>
</evidence>
<dbReference type="InterPro" id="IPR044880">
    <property type="entry name" value="NCX_ion-bd_dom_sf"/>
</dbReference>
<feature type="region of interest" description="Disordered" evidence="18">
    <location>
        <begin position="390"/>
        <end position="545"/>
    </location>
</feature>
<feature type="binding site" evidence="16">
    <location>
        <position position="1179"/>
    </location>
    <ligand>
        <name>alpha-D-mannose 1-phosphate</name>
        <dbReference type="ChEBI" id="CHEBI:58409"/>
    </ligand>
</feature>
<dbReference type="InterPro" id="IPR006379">
    <property type="entry name" value="HAD-SF_hydro_IIB"/>
</dbReference>
<feature type="compositionally biased region" description="Low complexity" evidence="18">
    <location>
        <begin position="641"/>
        <end position="653"/>
    </location>
</feature>
<comment type="cofactor">
    <cofactor evidence="17">
        <name>Mg(2+)</name>
        <dbReference type="ChEBI" id="CHEBI:18420"/>
    </cofactor>
</comment>
<dbReference type="Gene3D" id="3.30.1240.20">
    <property type="match status" value="1"/>
</dbReference>
<organism evidence="21">
    <name type="scientific">Bionectria ochroleuca</name>
    <name type="common">Gliocladium roseum</name>
    <dbReference type="NCBI Taxonomy" id="29856"/>
    <lineage>
        <taxon>Eukaryota</taxon>
        <taxon>Fungi</taxon>
        <taxon>Dikarya</taxon>
        <taxon>Ascomycota</taxon>
        <taxon>Pezizomycotina</taxon>
        <taxon>Sordariomycetes</taxon>
        <taxon>Hypocreomycetidae</taxon>
        <taxon>Hypocreales</taxon>
        <taxon>Bionectriaceae</taxon>
        <taxon>Clonostachys</taxon>
    </lineage>
</organism>
<dbReference type="GO" id="GO:0009298">
    <property type="term" value="P:GDP-mannose biosynthetic process"/>
    <property type="evidence" value="ECO:0007669"/>
    <property type="project" value="UniProtKB-UniPathway"/>
</dbReference>
<feature type="binding site" evidence="16">
    <location>
        <position position="1121"/>
    </location>
    <ligand>
        <name>alpha-D-mannose 1-phosphate</name>
        <dbReference type="ChEBI" id="CHEBI:58409"/>
    </ligand>
</feature>
<comment type="similarity">
    <text evidence="4">Belongs to the Ca(2+):cation antiporter (CaCA) (TC 2.A.19) family.</text>
</comment>
<dbReference type="InterPro" id="IPR051359">
    <property type="entry name" value="CaCA_antiporter"/>
</dbReference>
<dbReference type="InterPro" id="IPR043169">
    <property type="entry name" value="PMM_cap"/>
</dbReference>
<feature type="region of interest" description="Disordered" evidence="18">
    <location>
        <begin position="266"/>
        <end position="309"/>
    </location>
</feature>
<feature type="region of interest" description="Disordered" evidence="18">
    <location>
        <begin position="698"/>
        <end position="720"/>
    </location>
</feature>
<dbReference type="PANTHER" id="PTHR12266:SF0">
    <property type="entry name" value="MITOCHONDRIAL SODIUM_CALCIUM EXCHANGER PROTEIN"/>
    <property type="match status" value="1"/>
</dbReference>
<feature type="transmembrane region" description="Helical" evidence="19">
    <location>
        <begin position="830"/>
        <end position="854"/>
    </location>
</feature>
<feature type="transmembrane region" description="Helical" evidence="19">
    <location>
        <begin position="132"/>
        <end position="151"/>
    </location>
</feature>
<feature type="compositionally biased region" description="Polar residues" evidence="18">
    <location>
        <begin position="483"/>
        <end position="493"/>
    </location>
</feature>
<feature type="compositionally biased region" description="Polar residues" evidence="18">
    <location>
        <begin position="703"/>
        <end position="713"/>
    </location>
</feature>
<feature type="transmembrane region" description="Helical" evidence="19">
    <location>
        <begin position="204"/>
        <end position="222"/>
    </location>
</feature>
<evidence type="ECO:0000256" key="15">
    <source>
        <dbReference type="ARBA" id="ARBA00023235"/>
    </source>
</evidence>
<feature type="binding site" evidence="17">
    <location>
        <position position="1214"/>
    </location>
    <ligand>
        <name>Mg(2+)</name>
        <dbReference type="ChEBI" id="CHEBI:18420"/>
        <label>1</label>
    </ligand>
</feature>
<evidence type="ECO:0000256" key="14">
    <source>
        <dbReference type="ARBA" id="ARBA00023136"/>
    </source>
</evidence>
<dbReference type="AlphaFoldDB" id="A0A0B7JJM5"/>
<comment type="pathway">
    <text evidence="3">Nucleotide-sugar biosynthesis; GDP-alpha-D-mannose biosynthesis; alpha-D-mannose 1-phosphate from D-fructose 6-phosphate: step 2/2.</text>
</comment>
<feature type="transmembrane region" description="Helical" evidence="19">
    <location>
        <begin position="866"/>
        <end position="893"/>
    </location>
</feature>
<dbReference type="InterPro" id="IPR004837">
    <property type="entry name" value="NaCa_Exmemb"/>
</dbReference>
<dbReference type="InterPro" id="IPR005002">
    <property type="entry name" value="PMM"/>
</dbReference>
<protein>
    <recommendedName>
        <fullName evidence="7">phosphomannomutase</fullName>
        <ecNumber evidence="7">5.4.2.8</ecNumber>
    </recommendedName>
</protein>
<keyword evidence="10 19" id="KW-0812">Transmembrane</keyword>